<dbReference type="Pfam" id="PF12671">
    <property type="entry name" value="Amidase_6"/>
    <property type="match status" value="1"/>
</dbReference>
<dbReference type="PANTHER" id="PTHR40032:SF1">
    <property type="entry name" value="EXPORTED PROTEIN"/>
    <property type="match status" value="1"/>
</dbReference>
<organism evidence="3 4">
    <name type="scientific">Bifidobacterium boum</name>
    <dbReference type="NCBI Taxonomy" id="78343"/>
    <lineage>
        <taxon>Bacteria</taxon>
        <taxon>Bacillati</taxon>
        <taxon>Actinomycetota</taxon>
        <taxon>Actinomycetes</taxon>
        <taxon>Bifidobacteriales</taxon>
        <taxon>Bifidobacteriaceae</taxon>
        <taxon>Bifidobacterium</taxon>
    </lineage>
</organism>
<evidence type="ECO:0000313" key="3">
    <source>
        <dbReference type="EMBL" id="KFI48280.1"/>
    </source>
</evidence>
<dbReference type="Proteomes" id="UP000029093">
    <property type="component" value="Unassembled WGS sequence"/>
</dbReference>
<dbReference type="OrthoDB" id="4981342at2"/>
<feature type="domain" description="Putative amidase" evidence="2">
    <location>
        <begin position="230"/>
        <end position="370"/>
    </location>
</feature>
<dbReference type="InterPro" id="IPR024301">
    <property type="entry name" value="Amidase_6"/>
</dbReference>
<gene>
    <name evidence="3" type="ORF">BBOU_0410</name>
</gene>
<dbReference type="PANTHER" id="PTHR40032">
    <property type="entry name" value="EXPORTED PROTEIN-RELATED"/>
    <property type="match status" value="1"/>
</dbReference>
<name>A0A086ZP30_9BIFI</name>
<dbReference type="RefSeq" id="WP_081815465.1">
    <property type="nucleotide sequence ID" value="NZ_JGYQ01000007.1"/>
</dbReference>
<accession>A0A086ZP30</accession>
<sequence>MKQDNHAPSARNRIKRTFGMLAALCAAAMVAAPATAQEVTAPQERAKAQSWIQALSPVEYRGVQLCRTPIIAELGSIDYPQAESVGSATYPKLCVFHDPQQAIDALREKIPEAMKRIESQERVEPLSTANWVEYREAFNAYDNTHDAGSAGALDPHTEALFLTFFDIFENSSENTVITQAAQVLDGKRAKLQLDTISEVETELSPSQGDAVSDSVQGDYLQQQASPLRQLNRQNEYQYAFRYAVQPNSSYRYYKDNDCTNFASQIRRAGGEPFHLPTWGYASGGGTTAWVNANAFSKFFGWKSWTSDHRKFSTWLAPGDFIGLDHGIDGSCDHIGFVVATGSDRGNYRDYQVAQHSKNYVDWVSSNQNTWEWQPGSLYIRINS</sequence>
<dbReference type="EMBL" id="JGYQ01000007">
    <property type="protein sequence ID" value="KFI48280.1"/>
    <property type="molecule type" value="Genomic_DNA"/>
</dbReference>
<feature type="signal peptide" evidence="1">
    <location>
        <begin position="1"/>
        <end position="36"/>
    </location>
</feature>
<dbReference type="AlphaFoldDB" id="A0A086ZP30"/>
<evidence type="ECO:0000256" key="1">
    <source>
        <dbReference type="SAM" id="SignalP"/>
    </source>
</evidence>
<keyword evidence="4" id="KW-1185">Reference proteome</keyword>
<feature type="chain" id="PRO_5001818046" evidence="1">
    <location>
        <begin position="37"/>
        <end position="383"/>
    </location>
</feature>
<evidence type="ECO:0000313" key="4">
    <source>
        <dbReference type="Proteomes" id="UP000029093"/>
    </source>
</evidence>
<dbReference type="GeneID" id="303204872"/>
<keyword evidence="1" id="KW-0732">Signal</keyword>
<proteinExistence type="predicted"/>
<evidence type="ECO:0000259" key="2">
    <source>
        <dbReference type="Pfam" id="PF12671"/>
    </source>
</evidence>
<protein>
    <submittedName>
        <fullName evidence="3">Putative amidase domain</fullName>
    </submittedName>
</protein>
<comment type="caution">
    <text evidence="3">The sequence shown here is derived from an EMBL/GenBank/DDBJ whole genome shotgun (WGS) entry which is preliminary data.</text>
</comment>
<reference evidence="3 4" key="1">
    <citation type="submission" date="2014-03" db="EMBL/GenBank/DDBJ databases">
        <title>Genomics of Bifidobacteria.</title>
        <authorList>
            <person name="Ventura M."/>
            <person name="Milani C."/>
            <person name="Lugli G.A."/>
        </authorList>
    </citation>
    <scope>NUCLEOTIDE SEQUENCE [LARGE SCALE GENOMIC DNA]</scope>
    <source>
        <strain evidence="3 4">LMG 10736</strain>
    </source>
</reference>